<gene>
    <name evidence="1" type="ORF">KR093_007538</name>
</gene>
<evidence type="ECO:0000313" key="1">
    <source>
        <dbReference type="EMBL" id="KAH8371459.1"/>
    </source>
</evidence>
<comment type="caution">
    <text evidence="1">The sequence shown here is derived from an EMBL/GenBank/DDBJ whole genome shotgun (WGS) entry which is preliminary data.</text>
</comment>
<keyword evidence="2" id="KW-1185">Reference proteome</keyword>
<protein>
    <submittedName>
        <fullName evidence="1">Uncharacterized protein</fullName>
    </submittedName>
</protein>
<evidence type="ECO:0000313" key="2">
    <source>
        <dbReference type="Proteomes" id="UP001200034"/>
    </source>
</evidence>
<dbReference type="InterPro" id="IPR010512">
    <property type="entry name" value="DUF1091"/>
</dbReference>
<organism evidence="1 2">
    <name type="scientific">Drosophila rubida</name>
    <dbReference type="NCBI Taxonomy" id="30044"/>
    <lineage>
        <taxon>Eukaryota</taxon>
        <taxon>Metazoa</taxon>
        <taxon>Ecdysozoa</taxon>
        <taxon>Arthropoda</taxon>
        <taxon>Hexapoda</taxon>
        <taxon>Insecta</taxon>
        <taxon>Pterygota</taxon>
        <taxon>Neoptera</taxon>
        <taxon>Endopterygota</taxon>
        <taxon>Diptera</taxon>
        <taxon>Brachycera</taxon>
        <taxon>Muscomorpha</taxon>
        <taxon>Ephydroidea</taxon>
        <taxon>Drosophilidae</taxon>
        <taxon>Drosophila</taxon>
    </lineage>
</organism>
<dbReference type="AlphaFoldDB" id="A0AAD4K340"/>
<feature type="non-terminal residue" evidence="1">
    <location>
        <position position="1"/>
    </location>
</feature>
<proteinExistence type="predicted"/>
<dbReference type="EMBL" id="JAJJHW010002585">
    <property type="protein sequence ID" value="KAH8371459.1"/>
    <property type="molecule type" value="Genomic_DNA"/>
</dbReference>
<dbReference type="Pfam" id="PF06477">
    <property type="entry name" value="DUF1091"/>
    <property type="match status" value="1"/>
</dbReference>
<sequence length="155" mass="17888">FRIELHNLTCVILSPAAVHQLDCIVYEKRIIPTLSVMFQLAKLVDEFTLLYKLQLVKKDNSKMTIANLKLDGCKFIASLYTNNMLAKWFKRVKSVSNLPKKCPIPGNKLFEIRNYTVLAEEYPPHVPAMAHEFRMNIEYKNMIVADIIVKGKIAY</sequence>
<reference evidence="1" key="1">
    <citation type="journal article" date="2021" name="Mol. Ecol. Resour.">
        <title>Phylogenomic analyses of the genus Drosophila reveals genomic signals of climate adaptation.</title>
        <authorList>
            <person name="Li F."/>
            <person name="Rane R.V."/>
            <person name="Luria V."/>
            <person name="Xiong Z."/>
            <person name="Chen J."/>
            <person name="Li Z."/>
            <person name="Catullo R.A."/>
            <person name="Griffin P.C."/>
            <person name="Schiffer M."/>
            <person name="Pearce S."/>
            <person name="Lee S.F."/>
            <person name="McElroy K."/>
            <person name="Stocker A."/>
            <person name="Shirriffs J."/>
            <person name="Cockerell F."/>
            <person name="Coppin C."/>
            <person name="Sgro C.M."/>
            <person name="Karger A."/>
            <person name="Cain J.W."/>
            <person name="Weber J.A."/>
            <person name="Santpere G."/>
            <person name="Kirschner M.W."/>
            <person name="Hoffmann A.A."/>
            <person name="Oakeshott J.G."/>
            <person name="Zhang G."/>
        </authorList>
    </citation>
    <scope>NUCLEOTIDE SEQUENCE</scope>
    <source>
        <strain evidence="1">BGI-SZ-2011g</strain>
    </source>
</reference>
<dbReference type="PANTHER" id="PTHR20898">
    <property type="entry name" value="DAEDALUS ON 3-RELATED-RELATED"/>
    <property type="match status" value="1"/>
</dbReference>
<dbReference type="Proteomes" id="UP001200034">
    <property type="component" value="Unassembled WGS sequence"/>
</dbReference>
<dbReference type="PANTHER" id="PTHR20898:SF0">
    <property type="entry name" value="DAEDALUS ON 3-RELATED"/>
    <property type="match status" value="1"/>
</dbReference>
<dbReference type="SMART" id="SM00697">
    <property type="entry name" value="DM8"/>
    <property type="match status" value="1"/>
</dbReference>
<accession>A0AAD4K340</accession>
<name>A0AAD4K340_9MUSC</name>